<keyword evidence="7 11" id="KW-0012">Acyltransferase</keyword>
<comment type="catalytic activity">
    <reaction evidence="8 11">
        <text>an N-terminal (5-L-glutamyl)-[peptide] + an alpha-amino acid = 5-L-glutamyl amino acid + an N-terminal L-alpha-aminoacyl-[peptide]</text>
        <dbReference type="Rhea" id="RHEA:23904"/>
        <dbReference type="Rhea" id="RHEA-COMP:9780"/>
        <dbReference type="Rhea" id="RHEA-COMP:9795"/>
        <dbReference type="ChEBI" id="CHEBI:77644"/>
        <dbReference type="ChEBI" id="CHEBI:78597"/>
        <dbReference type="ChEBI" id="CHEBI:78599"/>
        <dbReference type="ChEBI" id="CHEBI:78608"/>
        <dbReference type="EC" id="2.3.2.2"/>
    </reaction>
</comment>
<keyword evidence="4 11" id="KW-0808">Transferase</keyword>
<comment type="PTM">
    <text evidence="11">Cleaved by autocatalysis into a large and a small subunit.</text>
</comment>
<comment type="similarity">
    <text evidence="3 11">Belongs to the gamma-glutamyltransferase family.</text>
</comment>
<comment type="catalytic activity">
    <reaction evidence="2 11">
        <text>glutathione + H2O = L-cysteinylglycine + L-glutamate</text>
        <dbReference type="Rhea" id="RHEA:28807"/>
        <dbReference type="ChEBI" id="CHEBI:15377"/>
        <dbReference type="ChEBI" id="CHEBI:29985"/>
        <dbReference type="ChEBI" id="CHEBI:57925"/>
        <dbReference type="ChEBI" id="CHEBI:61694"/>
        <dbReference type="EC" id="3.4.19.13"/>
    </reaction>
</comment>
<keyword evidence="6 11" id="KW-0865">Zymogen</keyword>
<dbReference type="GO" id="GO:0006750">
    <property type="term" value="P:glutathione biosynthetic process"/>
    <property type="evidence" value="ECO:0007669"/>
    <property type="project" value="UniProtKB-KW"/>
</dbReference>
<comment type="catalytic activity">
    <reaction evidence="1 11">
        <text>an S-substituted glutathione + H2O = an S-substituted L-cysteinylglycine + L-glutamate</text>
        <dbReference type="Rhea" id="RHEA:59468"/>
        <dbReference type="ChEBI" id="CHEBI:15377"/>
        <dbReference type="ChEBI" id="CHEBI:29985"/>
        <dbReference type="ChEBI" id="CHEBI:90779"/>
        <dbReference type="ChEBI" id="CHEBI:143103"/>
        <dbReference type="EC" id="3.4.19.13"/>
    </reaction>
</comment>
<evidence type="ECO:0000256" key="9">
    <source>
        <dbReference type="PIRSR" id="PIRSR600101-1"/>
    </source>
</evidence>
<feature type="binding site" evidence="10">
    <location>
        <position position="503"/>
    </location>
    <ligand>
        <name>L-glutamate</name>
        <dbReference type="ChEBI" id="CHEBI:29985"/>
    </ligand>
</feature>
<accession>A0AB74UVB0</accession>
<keyword evidence="11" id="KW-0317">Glutathione biosynthesis</keyword>
<dbReference type="Gene3D" id="1.10.246.130">
    <property type="match status" value="1"/>
</dbReference>
<evidence type="ECO:0000256" key="4">
    <source>
        <dbReference type="ARBA" id="ARBA00022679"/>
    </source>
</evidence>
<dbReference type="GO" id="GO:0103068">
    <property type="term" value="F:leukotriene C4 gamma-glutamyl transferase activity"/>
    <property type="evidence" value="ECO:0007669"/>
    <property type="project" value="UniProtKB-EC"/>
</dbReference>
<dbReference type="EC" id="2.3.2.2" evidence="11"/>
<evidence type="ECO:0000256" key="1">
    <source>
        <dbReference type="ARBA" id="ARBA00001049"/>
    </source>
</evidence>
<feature type="binding site" evidence="10">
    <location>
        <begin position="428"/>
        <end position="430"/>
    </location>
    <ligand>
        <name>L-glutamate</name>
        <dbReference type="ChEBI" id="CHEBI:29985"/>
    </ligand>
</feature>
<dbReference type="InterPro" id="IPR029055">
    <property type="entry name" value="Ntn_hydrolases_N"/>
</dbReference>
<evidence type="ECO:0000256" key="11">
    <source>
        <dbReference type="RuleBase" id="RU368036"/>
    </source>
</evidence>
<name>A0AB74UVB0_9GAMM</name>
<evidence type="ECO:0000256" key="6">
    <source>
        <dbReference type="ARBA" id="ARBA00023145"/>
    </source>
</evidence>
<comment type="subunit">
    <text evidence="11">This enzyme consists of two polypeptide chains, which are synthesized in precursor form from a single polypeptide.</text>
</comment>
<dbReference type="GO" id="GO:0006751">
    <property type="term" value="P:glutathione catabolic process"/>
    <property type="evidence" value="ECO:0007669"/>
    <property type="project" value="UniProtKB-UniRule"/>
</dbReference>
<dbReference type="PANTHER" id="PTHR43199">
    <property type="entry name" value="GLUTATHIONE HYDROLASE"/>
    <property type="match status" value="1"/>
</dbReference>
<evidence type="ECO:0000256" key="7">
    <source>
        <dbReference type="ARBA" id="ARBA00023315"/>
    </source>
</evidence>
<dbReference type="InterPro" id="IPR055262">
    <property type="entry name" value="GGT_CS"/>
</dbReference>
<dbReference type="EC" id="3.4.19.13" evidence="11"/>
<evidence type="ECO:0000256" key="8">
    <source>
        <dbReference type="ARBA" id="ARBA00047417"/>
    </source>
</evidence>
<dbReference type="GO" id="GO:0036374">
    <property type="term" value="F:glutathione hydrolase activity"/>
    <property type="evidence" value="ECO:0007669"/>
    <property type="project" value="UniProtKB-UniRule"/>
</dbReference>
<evidence type="ECO:0000256" key="13">
    <source>
        <dbReference type="SAM" id="SignalP"/>
    </source>
</evidence>
<proteinExistence type="inferred from homology"/>
<dbReference type="Gene3D" id="3.60.20.40">
    <property type="match status" value="1"/>
</dbReference>
<dbReference type="InterPro" id="IPR051792">
    <property type="entry name" value="GGT_bact"/>
</dbReference>
<reference evidence="14" key="1">
    <citation type="submission" date="2024-10" db="EMBL/GenBank/DDBJ databases">
        <authorList>
            <person name="Lesea H.P."/>
            <person name="Kuehl J.V."/>
            <person name="Chandonia J.-M."/>
        </authorList>
    </citation>
    <scope>NUCLEOTIDE SEQUENCE</scope>
    <source>
        <strain evidence="14">FW102-FHT14D07</strain>
    </source>
</reference>
<feature type="region of interest" description="Disordered" evidence="12">
    <location>
        <begin position="391"/>
        <end position="411"/>
    </location>
</feature>
<dbReference type="PROSITE" id="PS00462">
    <property type="entry name" value="G_GLU_TRANSPEPTIDASE"/>
    <property type="match status" value="1"/>
</dbReference>
<dbReference type="PRINTS" id="PR01210">
    <property type="entry name" value="GGTRANSPTASE"/>
</dbReference>
<gene>
    <name evidence="14" type="primary">ggt</name>
    <name evidence="14" type="ORF">ACFYG5_00530</name>
</gene>
<dbReference type="InterPro" id="IPR043138">
    <property type="entry name" value="GGT_lsub"/>
</dbReference>
<dbReference type="Pfam" id="PF01019">
    <property type="entry name" value="G_glu_transpept"/>
    <property type="match status" value="1"/>
</dbReference>
<keyword evidence="13" id="KW-0732">Signal</keyword>
<keyword evidence="5 11" id="KW-0378">Hydrolase</keyword>
<evidence type="ECO:0000256" key="5">
    <source>
        <dbReference type="ARBA" id="ARBA00022801"/>
    </source>
</evidence>
<evidence type="ECO:0000256" key="3">
    <source>
        <dbReference type="ARBA" id="ARBA00009381"/>
    </source>
</evidence>
<protein>
    <recommendedName>
        <fullName evidence="11">Glutathione hydrolase proenzyme</fullName>
        <ecNumber evidence="11">2.3.2.2</ecNumber>
        <ecNumber evidence="11">3.4.19.13</ecNumber>
    </recommendedName>
    <component>
        <recommendedName>
            <fullName evidence="11">Glutathione hydrolase large chain</fullName>
        </recommendedName>
    </component>
    <component>
        <recommendedName>
            <fullName evidence="11">Glutathione hydrolase small chain</fullName>
        </recommendedName>
    </component>
</protein>
<dbReference type="InterPro" id="IPR043137">
    <property type="entry name" value="GGT_ssub_C"/>
</dbReference>
<organism evidence="14">
    <name type="scientific">Rhodanobacter sp. FW102-FHT14D07</name>
    <dbReference type="NCBI Taxonomy" id="3351462"/>
    <lineage>
        <taxon>Bacteria</taxon>
        <taxon>Pseudomonadati</taxon>
        <taxon>Pseudomonadota</taxon>
        <taxon>Gammaproteobacteria</taxon>
        <taxon>Lysobacterales</taxon>
        <taxon>Rhodanobacteraceae</taxon>
        <taxon>Rhodanobacter</taxon>
    </lineage>
</organism>
<evidence type="ECO:0000256" key="2">
    <source>
        <dbReference type="ARBA" id="ARBA00001089"/>
    </source>
</evidence>
<dbReference type="NCBIfam" id="TIGR00066">
    <property type="entry name" value="g_glut_trans"/>
    <property type="match status" value="1"/>
</dbReference>
<feature type="binding site" evidence="10">
    <location>
        <position position="452"/>
    </location>
    <ligand>
        <name>L-glutamate</name>
        <dbReference type="ChEBI" id="CHEBI:29985"/>
    </ligand>
</feature>
<dbReference type="AlphaFoldDB" id="A0AB74UVB0"/>
<evidence type="ECO:0000256" key="12">
    <source>
        <dbReference type="SAM" id="MobiDB-lite"/>
    </source>
</evidence>
<feature type="binding site" evidence="10">
    <location>
        <position position="135"/>
    </location>
    <ligand>
        <name>L-glutamate</name>
        <dbReference type="ChEBI" id="CHEBI:29985"/>
    </ligand>
</feature>
<dbReference type="SUPFAM" id="SSF56235">
    <property type="entry name" value="N-terminal nucleophile aminohydrolases (Ntn hydrolases)"/>
    <property type="match status" value="1"/>
</dbReference>
<dbReference type="InterPro" id="IPR000101">
    <property type="entry name" value="GGT_peptidase"/>
</dbReference>
<evidence type="ECO:0000256" key="10">
    <source>
        <dbReference type="PIRSR" id="PIRSR600101-2"/>
    </source>
</evidence>
<dbReference type="EMBL" id="CP170721">
    <property type="protein sequence ID" value="XIA18657.1"/>
    <property type="molecule type" value="Genomic_DNA"/>
</dbReference>
<feature type="chain" id="PRO_5044492152" description="Glutathione hydrolase proenzyme" evidence="13">
    <location>
        <begin position="41"/>
        <end position="600"/>
    </location>
</feature>
<comment type="pathway">
    <text evidence="11">Sulfur metabolism; glutathione metabolism.</text>
</comment>
<dbReference type="RefSeq" id="WP_395120157.1">
    <property type="nucleotide sequence ID" value="NZ_CP170721.1"/>
</dbReference>
<dbReference type="PANTHER" id="PTHR43199:SF1">
    <property type="entry name" value="GLUTATHIONE HYDROLASE PROENZYME"/>
    <property type="match status" value="1"/>
</dbReference>
<feature type="signal peptide" evidence="13">
    <location>
        <begin position="1"/>
        <end position="40"/>
    </location>
</feature>
<dbReference type="PROSITE" id="PS51257">
    <property type="entry name" value="PROKAR_LIPOPROTEIN"/>
    <property type="match status" value="1"/>
</dbReference>
<evidence type="ECO:0000313" key="14">
    <source>
        <dbReference type="EMBL" id="XIA18657.1"/>
    </source>
</evidence>
<feature type="binding site" evidence="10">
    <location>
        <begin position="481"/>
        <end position="482"/>
    </location>
    <ligand>
        <name>L-glutamate</name>
        <dbReference type="ChEBI" id="CHEBI:29985"/>
    </ligand>
</feature>
<feature type="active site" description="Nucleophile" evidence="9">
    <location>
        <position position="410"/>
    </location>
</feature>
<sequence>MSDRNTARADVRQAHRARAARWRQAALALALTACSALAWAQEVNPDSTGREPVITRMALEKAKPVTAKHAMVVSAQHLATLVGVDILKRGGNAVDAAVAVGFAEAVVHPCCGNIGGGGFMTIHLKDGRNLFLNFREKAPLKATPTMFQDADGNVVEGRSTDSYLGVGVPGTVMGFDTALKAYGTMSLKQVIAPAIKLAREGYILKQGDVDSLEPHTGDFARHANVAAIFLNHGKPFKVGERLVQKDLANTLEMIADKGIDAFYKGPIAEAVVKASDANGGILSMRDFANYTAQWEKPIQCKYRGYAVVSAPPPSSGGTTLCLILQIIEPYPLARWGYGSVNSVHYIVEAERRAFADRNTYLGDPAFVHNPIDELLSAEHVARLRATIQPDRATPSSEVKGSLGAPEGNHTTHYSVVDKDGNAVAVTYTVNFLFGNKQIAGHTGFFLNDEMDDFTSKPGVANGAGLVQGVINQVEPGKRPLSSMTPTIVLRDGKPFMLTGSPGSATIISSTLASIINVVDFGMNMQQAVNAPRLHQQWYPDVVYAGQGLLTPESQKTLEAMGYTFKQFSGGAVEAILINPKTGLLEGANDPRRPAGLAAGY</sequence>